<dbReference type="GO" id="GO:0070300">
    <property type="term" value="F:phosphatidic acid binding"/>
    <property type="evidence" value="ECO:0007669"/>
    <property type="project" value="EnsemblFungi"/>
</dbReference>
<sequence length="418" mass="46653">MESTKEGRVLPAERNPLYDDDTIDYSTLISKCRSQVIEFPDGPATFVRLKCNNPNSKQPHFLMRMAKNSNISATSMFRSAFPKAKQEEEDSEMEWIRENLNPVEEKQVSGLWVSPKDSLTLAKDYGMTPFIKALLEASTTPSTYATPARSHPTEARQPAGASPSTLDKSFKTKSSQNSLKSSESPIKSVFPKIGKSEKDSQEVLTKKNDINKPTSSPTASSPASSSASTGAVPNDEEQKAESEEQGKIDKKQEETDISEKPSHEEPKMQKKSKDENSDLKDKEEVKEEDEEKKPFSDISRKVRTPVRPSDLLGKIRSDVNRRVSDVTQQVKKPLEAFEKKAMTSIHLPHPSIPGSKKRSRDEYEETQPKESNEAAMVPVKKSRISKLETEIHYEKRKVRALTGIVVGLGAGAILPFLF</sequence>
<dbReference type="HOGENOM" id="CLU_657479_0_0_1"/>
<feature type="compositionally biased region" description="Basic and acidic residues" evidence="1">
    <location>
        <begin position="236"/>
        <end position="300"/>
    </location>
</feature>
<dbReference type="AlphaFoldDB" id="S9Q208"/>
<dbReference type="InterPro" id="IPR003163">
    <property type="entry name" value="Tscrpt_reg_HTH_APSES-type"/>
</dbReference>
<dbReference type="GO" id="GO:0003677">
    <property type="term" value="F:DNA binding"/>
    <property type="evidence" value="ECO:0007669"/>
    <property type="project" value="EnsemblFungi"/>
</dbReference>
<proteinExistence type="predicted"/>
<dbReference type="PANTHER" id="PTHR38044:SF1">
    <property type="entry name" value="BOUQUET FORMATION PROTEIN 4"/>
    <property type="match status" value="1"/>
</dbReference>
<keyword evidence="4" id="KW-1185">Reference proteome</keyword>
<gene>
    <name evidence="3" type="ORF">SOCG_03325</name>
</gene>
<feature type="compositionally biased region" description="Basic and acidic residues" evidence="1">
    <location>
        <begin position="332"/>
        <end position="341"/>
    </location>
</feature>
<dbReference type="Proteomes" id="UP000016088">
    <property type="component" value="Unassembled WGS sequence"/>
</dbReference>
<dbReference type="OrthoDB" id="5346159at2759"/>
<dbReference type="OMA" id="FKAAFPW"/>
<dbReference type="GO" id="GO:1990862">
    <property type="term" value="C:nuclear membrane complex Bqt3-Bqt4"/>
    <property type="evidence" value="ECO:0007669"/>
    <property type="project" value="EnsemblFungi"/>
</dbReference>
<dbReference type="InterPro" id="IPR037548">
    <property type="entry name" value="Bqt4"/>
</dbReference>
<dbReference type="GO" id="GO:0072766">
    <property type="term" value="P:centromere clustering at the mitotic interphase nuclear envelope"/>
    <property type="evidence" value="ECO:0007669"/>
    <property type="project" value="EnsemblFungi"/>
</dbReference>
<feature type="domain" description="HTH APSES-type" evidence="2">
    <location>
        <begin position="38"/>
        <end position="147"/>
    </location>
</feature>
<dbReference type="InterPro" id="IPR018004">
    <property type="entry name" value="KilA/APSES_HTH"/>
</dbReference>
<feature type="compositionally biased region" description="Low complexity" evidence="1">
    <location>
        <begin position="213"/>
        <end position="229"/>
    </location>
</feature>
<dbReference type="eggNOG" id="ENOG502S0ET">
    <property type="taxonomic scope" value="Eukaryota"/>
</dbReference>
<dbReference type="GO" id="GO:0101025">
    <property type="term" value="P:nuclear membrane biogenesis"/>
    <property type="evidence" value="ECO:0007669"/>
    <property type="project" value="EnsemblFungi"/>
</dbReference>
<dbReference type="SUPFAM" id="SSF54616">
    <property type="entry name" value="DNA-binding domain of Mlu1-box binding protein MBP1"/>
    <property type="match status" value="1"/>
</dbReference>
<dbReference type="VEuPathDB" id="FungiDB:SOCG_03325"/>
<dbReference type="PANTHER" id="PTHR38044">
    <property type="entry name" value="BOUQUET FORMATION PROTEIN 4"/>
    <property type="match status" value="1"/>
</dbReference>
<evidence type="ECO:0000313" key="4">
    <source>
        <dbReference type="Proteomes" id="UP000016088"/>
    </source>
</evidence>
<dbReference type="GeneID" id="25032297"/>
<dbReference type="PROSITE" id="PS51299">
    <property type="entry name" value="HTH_APSES"/>
    <property type="match status" value="1"/>
</dbReference>
<feature type="compositionally biased region" description="Basic and acidic residues" evidence="1">
    <location>
        <begin position="313"/>
        <end position="324"/>
    </location>
</feature>
<dbReference type="SMART" id="SM01252">
    <property type="entry name" value="KilA-N"/>
    <property type="match status" value="1"/>
</dbReference>
<dbReference type="GO" id="GO:0044820">
    <property type="term" value="P:mitotic telomere tethering at nuclear periphery"/>
    <property type="evidence" value="ECO:0007669"/>
    <property type="project" value="EnsemblFungi"/>
</dbReference>
<evidence type="ECO:0000259" key="2">
    <source>
        <dbReference type="PROSITE" id="PS51299"/>
    </source>
</evidence>
<protein>
    <submittedName>
        <fullName evidence="3">Bouquet formation protein Bqt4</fullName>
    </submittedName>
</protein>
<organism evidence="3 4">
    <name type="scientific">Schizosaccharomyces octosporus (strain yFS286)</name>
    <name type="common">Fission yeast</name>
    <name type="synonym">Octosporomyces octosporus</name>
    <dbReference type="NCBI Taxonomy" id="483514"/>
    <lineage>
        <taxon>Eukaryota</taxon>
        <taxon>Fungi</taxon>
        <taxon>Dikarya</taxon>
        <taxon>Ascomycota</taxon>
        <taxon>Taphrinomycotina</taxon>
        <taxon>Schizosaccharomycetes</taxon>
        <taxon>Schizosaccharomycetales</taxon>
        <taxon>Schizosaccharomycetaceae</taxon>
        <taxon>Schizosaccharomyces</taxon>
    </lineage>
</organism>
<dbReference type="GO" id="GO:0097035">
    <property type="term" value="P:regulation of membrane lipid distribution"/>
    <property type="evidence" value="ECO:0007669"/>
    <property type="project" value="EnsemblFungi"/>
</dbReference>
<evidence type="ECO:0000313" key="3">
    <source>
        <dbReference type="EMBL" id="EPX74112.1"/>
    </source>
</evidence>
<dbReference type="GO" id="GO:0032200">
    <property type="term" value="P:telomere organization"/>
    <property type="evidence" value="ECO:0007669"/>
    <property type="project" value="EnsemblFungi"/>
</dbReference>
<evidence type="ECO:0000256" key="1">
    <source>
        <dbReference type="SAM" id="MobiDB-lite"/>
    </source>
</evidence>
<dbReference type="RefSeq" id="XP_013017267.1">
    <property type="nucleotide sequence ID" value="XM_013161813.1"/>
</dbReference>
<feature type="compositionally biased region" description="Low complexity" evidence="1">
    <location>
        <begin position="172"/>
        <end position="184"/>
    </location>
</feature>
<dbReference type="GO" id="GO:0070197">
    <property type="term" value="P:meiotic attachment of telomere to nuclear envelope"/>
    <property type="evidence" value="ECO:0007669"/>
    <property type="project" value="InterPro"/>
</dbReference>
<feature type="region of interest" description="Disordered" evidence="1">
    <location>
        <begin position="142"/>
        <end position="378"/>
    </location>
</feature>
<dbReference type="GO" id="GO:0140473">
    <property type="term" value="F:telomere-nuclear envelope anchor activity"/>
    <property type="evidence" value="ECO:0007669"/>
    <property type="project" value="EnsemblFungi"/>
</dbReference>
<feature type="compositionally biased region" description="Basic and acidic residues" evidence="1">
    <location>
        <begin position="194"/>
        <end position="210"/>
    </location>
</feature>
<name>S9Q208_SCHOY</name>
<reference evidence="3 4" key="1">
    <citation type="journal article" date="2011" name="Science">
        <title>Comparative functional genomics of the fission yeasts.</title>
        <authorList>
            <person name="Rhind N."/>
            <person name="Chen Z."/>
            <person name="Yassour M."/>
            <person name="Thompson D.A."/>
            <person name="Haas B.J."/>
            <person name="Habib N."/>
            <person name="Wapinski I."/>
            <person name="Roy S."/>
            <person name="Lin M.F."/>
            <person name="Heiman D.I."/>
            <person name="Young S.K."/>
            <person name="Furuya K."/>
            <person name="Guo Y."/>
            <person name="Pidoux A."/>
            <person name="Chen H.M."/>
            <person name="Robbertse B."/>
            <person name="Goldberg J.M."/>
            <person name="Aoki K."/>
            <person name="Bayne E.H."/>
            <person name="Berlin A.M."/>
            <person name="Desjardins C.A."/>
            <person name="Dobbs E."/>
            <person name="Dukaj L."/>
            <person name="Fan L."/>
            <person name="FitzGerald M.G."/>
            <person name="French C."/>
            <person name="Gujja S."/>
            <person name="Hansen K."/>
            <person name="Keifenheim D."/>
            <person name="Levin J.Z."/>
            <person name="Mosher R.A."/>
            <person name="Mueller C.A."/>
            <person name="Pfiffner J."/>
            <person name="Priest M."/>
            <person name="Russ C."/>
            <person name="Smialowska A."/>
            <person name="Swoboda P."/>
            <person name="Sykes S.M."/>
            <person name="Vaughn M."/>
            <person name="Vengrova S."/>
            <person name="Yoder R."/>
            <person name="Zeng Q."/>
            <person name="Allshire R."/>
            <person name="Baulcombe D."/>
            <person name="Birren B.W."/>
            <person name="Brown W."/>
            <person name="Ekwall K."/>
            <person name="Kellis M."/>
            <person name="Leatherwood J."/>
            <person name="Levin H."/>
            <person name="Margalit H."/>
            <person name="Martienssen R."/>
            <person name="Nieduszynski C.A."/>
            <person name="Spatafora J.W."/>
            <person name="Friedman N."/>
            <person name="Dalgaard J.Z."/>
            <person name="Baumann P."/>
            <person name="Niki H."/>
            <person name="Regev A."/>
            <person name="Nusbaum C."/>
        </authorList>
    </citation>
    <scope>NUCLEOTIDE SEQUENCE [LARGE SCALE GENOMIC DNA]</scope>
    <source>
        <strain evidence="4">yFS286</strain>
    </source>
</reference>
<dbReference type="InterPro" id="IPR036887">
    <property type="entry name" value="HTH_APSES_sf"/>
</dbReference>
<accession>S9Q208</accession>
<dbReference type="GO" id="GO:0140693">
    <property type="term" value="F:molecular condensate scaffold activity"/>
    <property type="evidence" value="ECO:0007669"/>
    <property type="project" value="EnsemblFungi"/>
</dbReference>
<dbReference type="EMBL" id="KE503206">
    <property type="protein sequence ID" value="EPX74112.1"/>
    <property type="molecule type" value="Genomic_DNA"/>
</dbReference>